<evidence type="ECO:0000256" key="2">
    <source>
        <dbReference type="ARBA" id="ARBA00022552"/>
    </source>
</evidence>
<organism evidence="9 10">
    <name type="scientific">Branchiostoma floridae</name>
    <name type="common">Florida lancelet</name>
    <name type="synonym">Amphioxus</name>
    <dbReference type="NCBI Taxonomy" id="7739"/>
    <lineage>
        <taxon>Eukaryota</taxon>
        <taxon>Metazoa</taxon>
        <taxon>Chordata</taxon>
        <taxon>Cephalochordata</taxon>
        <taxon>Leptocardii</taxon>
        <taxon>Amphioxiformes</taxon>
        <taxon>Branchiostomatidae</taxon>
        <taxon>Branchiostoma</taxon>
    </lineage>
</organism>
<evidence type="ECO:0000256" key="6">
    <source>
        <dbReference type="ARBA" id="ARBA00023242"/>
    </source>
</evidence>
<evidence type="ECO:0000256" key="5">
    <source>
        <dbReference type="ARBA" id="ARBA00023163"/>
    </source>
</evidence>
<dbReference type="InterPro" id="IPR012584">
    <property type="entry name" value="NOL11_N"/>
</dbReference>
<keyword evidence="6" id="KW-0539">Nucleus</keyword>
<dbReference type="InterPro" id="IPR042859">
    <property type="entry name" value="NOL11"/>
</dbReference>
<keyword evidence="3" id="KW-0805">Transcription regulation</keyword>
<evidence type="ECO:0000259" key="8">
    <source>
        <dbReference type="Pfam" id="PF20998"/>
    </source>
</evidence>
<dbReference type="GeneID" id="118428615"/>
<keyword evidence="2" id="KW-0698">rRNA processing</keyword>
<evidence type="ECO:0000256" key="3">
    <source>
        <dbReference type="ARBA" id="ARBA00023015"/>
    </source>
</evidence>
<dbReference type="KEGG" id="bfo:118428615"/>
<keyword evidence="5" id="KW-0804">Transcription</keyword>
<comment type="subcellular location">
    <subcellularLocation>
        <location evidence="1">Nucleus</location>
        <location evidence="1">Nucleolus</location>
    </subcellularLocation>
</comment>
<dbReference type="PANTHER" id="PTHR15633:SF2">
    <property type="entry name" value="NUCLEOLAR PROTEIN 11"/>
    <property type="match status" value="1"/>
</dbReference>
<evidence type="ECO:0000313" key="10">
    <source>
        <dbReference type="RefSeq" id="XP_035694613.1"/>
    </source>
</evidence>
<gene>
    <name evidence="10" type="primary">LOC118428615</name>
</gene>
<dbReference type="Pfam" id="PF20998">
    <property type="entry name" value="Nol11_C"/>
    <property type="match status" value="1"/>
</dbReference>
<reference evidence="10" key="3">
    <citation type="submission" date="2025-08" db="UniProtKB">
        <authorList>
            <consortium name="RefSeq"/>
        </authorList>
    </citation>
    <scope>IDENTIFICATION</scope>
</reference>
<reference evidence="9" key="2">
    <citation type="journal article" date="2020" name="Nat. Ecol. Evol.">
        <title>Deeply conserved synteny resolves early events in vertebrate evolution.</title>
        <authorList>
            <person name="Simakov O."/>
            <person name="Marletaz F."/>
            <person name="Yue J.X."/>
            <person name="O'Connell B."/>
            <person name="Jenkins J."/>
            <person name="Brandt A."/>
            <person name="Calef R."/>
            <person name="Tung C.H."/>
            <person name="Huang T.K."/>
            <person name="Schmutz J."/>
            <person name="Satoh N."/>
            <person name="Yu J.K."/>
            <person name="Putnam N.H."/>
            <person name="Green R.E."/>
            <person name="Rokhsar D.S."/>
        </authorList>
    </citation>
    <scope>NUCLEOTIDE SEQUENCE [LARGE SCALE GENOMIC DNA]</scope>
    <source>
        <strain evidence="9">S238N-H82</strain>
    </source>
</reference>
<proteinExistence type="predicted"/>
<feature type="domain" description="Nucleolar protein 11 N-terminal" evidence="7">
    <location>
        <begin position="1"/>
        <end position="333"/>
    </location>
</feature>
<dbReference type="Pfam" id="PF08168">
    <property type="entry name" value="NOL11_N"/>
    <property type="match status" value="1"/>
</dbReference>
<keyword evidence="9" id="KW-1185">Reference proteome</keyword>
<dbReference type="GO" id="GO:0030490">
    <property type="term" value="P:maturation of SSU-rRNA"/>
    <property type="evidence" value="ECO:0000318"/>
    <property type="project" value="GO_Central"/>
</dbReference>
<reference evidence="10" key="1">
    <citation type="journal article" date="2016" name="Genome Biol. Evol.">
        <title>Conserved non-coding elements in the most distant genera of cephalochordates: the Goldilocks principle.</title>
        <authorList>
            <person name="Yue J.X."/>
            <person name="Kozmikova I."/>
            <person name="Ono H."/>
            <person name="Nossa C.W."/>
            <person name="Kozmik Z."/>
            <person name="Putnam N.H."/>
            <person name="Yu J.K."/>
            <person name="Holland L.Z."/>
        </authorList>
    </citation>
    <scope>NUCLEOTIDE SEQUENCE</scope>
</reference>
<evidence type="ECO:0000256" key="4">
    <source>
        <dbReference type="ARBA" id="ARBA00023159"/>
    </source>
</evidence>
<dbReference type="PANTHER" id="PTHR15633">
    <property type="entry name" value="NUCLEOLAR PROTEIN 11"/>
    <property type="match status" value="1"/>
</dbReference>
<accession>A0A9J7M5U1</accession>
<evidence type="ECO:0000259" key="7">
    <source>
        <dbReference type="Pfam" id="PF08168"/>
    </source>
</evidence>
<evidence type="ECO:0000256" key="1">
    <source>
        <dbReference type="ARBA" id="ARBA00004604"/>
    </source>
</evidence>
<dbReference type="InterPro" id="IPR048897">
    <property type="entry name" value="Nol11_C"/>
</dbReference>
<dbReference type="OMA" id="IPYNCEV"/>
<dbReference type="GO" id="GO:0005730">
    <property type="term" value="C:nucleolus"/>
    <property type="evidence" value="ECO:0000318"/>
    <property type="project" value="GO_Central"/>
</dbReference>
<feature type="domain" description="Nucleolar protein 11 C-terminal" evidence="8">
    <location>
        <begin position="427"/>
        <end position="654"/>
    </location>
</feature>
<dbReference type="AlphaFoldDB" id="A0A9J7M5U1"/>
<name>A0A9J7M5U1_BRAFL</name>
<dbReference type="OrthoDB" id="6502630at2759"/>
<dbReference type="Proteomes" id="UP000001554">
    <property type="component" value="Chromosome 13"/>
</dbReference>
<protein>
    <submittedName>
        <fullName evidence="10">Nucleolar protein 11-like</fullName>
    </submittedName>
</protein>
<dbReference type="SUPFAM" id="SSF50978">
    <property type="entry name" value="WD40 repeat-like"/>
    <property type="match status" value="1"/>
</dbReference>
<evidence type="ECO:0000313" key="9">
    <source>
        <dbReference type="Proteomes" id="UP000001554"/>
    </source>
</evidence>
<sequence>MATMSSCFDVCSVPSSTRLLGIEPMCGGENIIVTTEKSVRVYRVRDQKLLHTWSIRQGGQLTSPALYNPRTEEFIVLQNKKTICLWTKELEHLHKCTKVTVKKPISHLKLLPDADPIIVFEGGSPWWLASITAAPDTAVLDVLDIDEELVWCDVRRRGGGRVLVVCVSREAKTNNQSSSYTAYLCEMLPGNQDTPDYQTLQLASPSDASTLLCCCLDEHLLSVWSCGSVCSHSLDSSLAAAEDEGVVVPGNVLHKLDLPKGGVSSVSMVMIGPHHVGLAMEGKDSVQIWDTKFWTLQAERPLQDVAGMGVEKLYRYGDHMIVARQTSVAALSFSIQPTSLAAVMGKQTAEAAALVPQEWGGPAKKRRHLSEESSALLQKLLDPQQTKDLPSFEQAFSQLKKDEDLLGSPSAVSQLVQRVISEDRFWARSTLTELVLTGLLSGSSSPGLFERVEKENDLDLWRSSLQNVKEIPEASLVARVRHLLGLDDSLLAAESAAEVPMETAEQDVPACPLSAAKATLLDQVLCHSYSGLFLQDSLTELQFTQVMVFLRYLQYKLTSAPAPSQGQHGSVLSVDQVVDWLCALVDAHFTQLVLTPESRDVLLGLHEVVRQRLQFYQGLNDLDALLAQLKDKSAPLVTKKQDESLYSIRTIQIF</sequence>
<dbReference type="RefSeq" id="XP_035694613.1">
    <property type="nucleotide sequence ID" value="XM_035838720.1"/>
</dbReference>
<dbReference type="InterPro" id="IPR036322">
    <property type="entry name" value="WD40_repeat_dom_sf"/>
</dbReference>
<keyword evidence="4" id="KW-0010">Activator</keyword>